<gene>
    <name evidence="3" type="ORF">OGATHE_005551</name>
</gene>
<evidence type="ECO:0000313" key="4">
    <source>
        <dbReference type="Proteomes" id="UP000788993"/>
    </source>
</evidence>
<keyword evidence="1" id="KW-0472">Membrane</keyword>
<dbReference type="InterPro" id="IPR029033">
    <property type="entry name" value="His_PPase_superfam"/>
</dbReference>
<dbReference type="EMBL" id="JAEUBD010001504">
    <property type="protein sequence ID" value="KAH3659506.1"/>
    <property type="molecule type" value="Genomic_DNA"/>
</dbReference>
<dbReference type="Pfam" id="PF16860">
    <property type="entry name" value="CX9C"/>
    <property type="match status" value="1"/>
</dbReference>
<dbReference type="Proteomes" id="UP000788993">
    <property type="component" value="Unassembled WGS sequence"/>
</dbReference>
<dbReference type="PROSITE" id="PS51808">
    <property type="entry name" value="CHCH"/>
    <property type="match status" value="1"/>
</dbReference>
<keyword evidence="1" id="KW-1133">Transmembrane helix</keyword>
<dbReference type="AlphaFoldDB" id="A0A9P8SYL7"/>
<dbReference type="InterPro" id="IPR050645">
    <property type="entry name" value="Histidine_acid_phosphatase"/>
</dbReference>
<sequence>MSFLDEIILQDVAKYCPEQFVNYHQCIQSPNKKPIDCVPMQLALQQCVKNDVPSFQKIQHNCSSAISQYEECLRGGDSAKCLDQLDSLRQCAVKQVQVDSQSLDGKYSCVGTFIFGRHNDRVAKPANYLTTLGAVEQVESGTFYRKRYFGLDEDGNSVESDFVIQGLDPQGYFVYGDTYAQCPASTVIEYSQMSFLQGLYPPSTAVNTNETLAETQDSELSNGTSIEAPLGGYQYVFMDVQSETSDNYFWIKGDENCPSSDAAIDAWYETDAFKELNSSTFDFYQSLAGVLPSTKFPKSKLNFGNAMSINDFVFVESIHDEDWATKWNSSLRYRIATLADAAQWGISYDASNKLNNFTIGGQSLLGASLTYLNATKEKGTPYINLLTGSYNTMYQIFGLLELNKVSDNFTGMPGYGATLVWDLLKDTSENYFVQFSFKNGTDDDDELVAYPLFGLNSTVLSWDDFVAKTEAISITNLEDWCGKCSSTSSQCTRYSSTYEQASEAEEKGIDLEMVADGSYHLNKLSNAGAGGIGAGVTIGVFLILGALVFAWKKIGSKKAPLLPVAKTVSRETKAENSSASNASIYSALDPKLAFHRFLFPDDMKSSVDIFSAAKVKSSRRMKRSSRVCLRLETKEGELISGGEDKLSSSSSIIACSLVVSLSISNMPPPSSLGGNVLILFIRVSLSGKLHPSACASFLRSSKEFECPLKWSFLVGIWGKV</sequence>
<dbReference type="InterPro" id="IPR031731">
    <property type="entry name" value="CX9C"/>
</dbReference>
<feature type="transmembrane region" description="Helical" evidence="1">
    <location>
        <begin position="528"/>
        <end position="551"/>
    </location>
</feature>
<evidence type="ECO:0000259" key="2">
    <source>
        <dbReference type="Pfam" id="PF16860"/>
    </source>
</evidence>
<name>A0A9P8SYL7_9ASCO</name>
<dbReference type="GO" id="GO:0016791">
    <property type="term" value="F:phosphatase activity"/>
    <property type="evidence" value="ECO:0007669"/>
    <property type="project" value="TreeGrafter"/>
</dbReference>
<keyword evidence="1" id="KW-0812">Transmembrane</keyword>
<protein>
    <recommendedName>
        <fullName evidence="2">IMS import disulfide relay-system CHCH-CHCH-like Cx9C domain-containing protein</fullName>
    </recommendedName>
</protein>
<organism evidence="3 4">
    <name type="scientific">Ogataea polymorpha</name>
    <dbReference type="NCBI Taxonomy" id="460523"/>
    <lineage>
        <taxon>Eukaryota</taxon>
        <taxon>Fungi</taxon>
        <taxon>Dikarya</taxon>
        <taxon>Ascomycota</taxon>
        <taxon>Saccharomycotina</taxon>
        <taxon>Pichiomycetes</taxon>
        <taxon>Pichiales</taxon>
        <taxon>Pichiaceae</taxon>
        <taxon>Ogataea</taxon>
    </lineage>
</organism>
<keyword evidence="4" id="KW-1185">Reference proteome</keyword>
<dbReference type="PANTHER" id="PTHR11567">
    <property type="entry name" value="ACID PHOSPHATASE-RELATED"/>
    <property type="match status" value="1"/>
</dbReference>
<dbReference type="Gene3D" id="3.40.50.1240">
    <property type="entry name" value="Phosphoglycerate mutase-like"/>
    <property type="match status" value="1"/>
</dbReference>
<comment type="caution">
    <text evidence="3">The sequence shown here is derived from an EMBL/GenBank/DDBJ whole genome shotgun (WGS) entry which is preliminary data.</text>
</comment>
<reference evidence="3" key="1">
    <citation type="journal article" date="2021" name="Open Biol.">
        <title>Shared evolutionary footprints suggest mitochondrial oxidative damage underlies multiple complex I losses in fungi.</title>
        <authorList>
            <person name="Schikora-Tamarit M.A."/>
            <person name="Marcet-Houben M."/>
            <person name="Nosek J."/>
            <person name="Gabaldon T."/>
        </authorList>
    </citation>
    <scope>NUCLEOTIDE SEQUENCE</scope>
    <source>
        <strain evidence="3">NCAIM Y.01608</strain>
    </source>
</reference>
<dbReference type="PANTHER" id="PTHR11567:SF142">
    <property type="entry name" value="PHOSPHOGLYCERATE MUTASE-LIKE PROTEIN"/>
    <property type="match status" value="1"/>
</dbReference>
<evidence type="ECO:0000313" key="3">
    <source>
        <dbReference type="EMBL" id="KAH3659506.1"/>
    </source>
</evidence>
<accession>A0A9P8SYL7</accession>
<evidence type="ECO:0000256" key="1">
    <source>
        <dbReference type="SAM" id="Phobius"/>
    </source>
</evidence>
<feature type="domain" description="IMS import disulfide relay-system CHCH-CHCH-like Cx9C" evidence="2">
    <location>
        <begin position="9"/>
        <end position="52"/>
    </location>
</feature>
<reference evidence="3" key="2">
    <citation type="submission" date="2021-01" db="EMBL/GenBank/DDBJ databases">
        <authorList>
            <person name="Schikora-Tamarit M.A."/>
        </authorList>
    </citation>
    <scope>NUCLEOTIDE SEQUENCE</scope>
    <source>
        <strain evidence="3">NCAIM Y.01608</strain>
    </source>
</reference>
<dbReference type="SUPFAM" id="SSF53254">
    <property type="entry name" value="Phosphoglycerate mutase-like"/>
    <property type="match status" value="1"/>
</dbReference>
<proteinExistence type="predicted"/>
<dbReference type="Gene3D" id="1.10.287.2900">
    <property type="match status" value="2"/>
</dbReference>